<dbReference type="AlphaFoldDB" id="A0A6A5GJT5"/>
<evidence type="ECO:0000259" key="1">
    <source>
        <dbReference type="PROSITE" id="PS50181"/>
    </source>
</evidence>
<dbReference type="PROSITE" id="PS50181">
    <property type="entry name" value="FBOX"/>
    <property type="match status" value="1"/>
</dbReference>
<dbReference type="CTD" id="78777134"/>
<dbReference type="CDD" id="cd22150">
    <property type="entry name" value="F-box_CeFBXA-like"/>
    <property type="match status" value="1"/>
</dbReference>
<reference evidence="2 3" key="1">
    <citation type="submission" date="2019-12" db="EMBL/GenBank/DDBJ databases">
        <title>Chromosome-level assembly of the Caenorhabditis remanei genome.</title>
        <authorList>
            <person name="Teterina A.A."/>
            <person name="Willis J.H."/>
            <person name="Phillips P.C."/>
        </authorList>
    </citation>
    <scope>NUCLEOTIDE SEQUENCE [LARGE SCALE GENOMIC DNA]</scope>
    <source>
        <strain evidence="2 3">PX506</strain>
        <tissue evidence="2">Whole organism</tissue>
    </source>
</reference>
<sequence length="66" mass="7594">MSTTSTLEFSNLPTDTIGRIIEKCDLKEQLTLRKVSKDLRSLVDKQKIAYKSIEIYLSDSYISCVY</sequence>
<dbReference type="RefSeq" id="XP_053582972.1">
    <property type="nucleotide sequence ID" value="XM_053734059.1"/>
</dbReference>
<dbReference type="GeneID" id="78777134"/>
<dbReference type="KEGG" id="crq:GCK72_021152"/>
<dbReference type="SMART" id="SM00256">
    <property type="entry name" value="FBOX"/>
    <property type="match status" value="1"/>
</dbReference>
<organism evidence="2 3">
    <name type="scientific">Caenorhabditis remanei</name>
    <name type="common">Caenorhabditis vulgaris</name>
    <dbReference type="NCBI Taxonomy" id="31234"/>
    <lineage>
        <taxon>Eukaryota</taxon>
        <taxon>Metazoa</taxon>
        <taxon>Ecdysozoa</taxon>
        <taxon>Nematoda</taxon>
        <taxon>Chromadorea</taxon>
        <taxon>Rhabditida</taxon>
        <taxon>Rhabditina</taxon>
        <taxon>Rhabditomorpha</taxon>
        <taxon>Rhabditoidea</taxon>
        <taxon>Rhabditidae</taxon>
        <taxon>Peloderinae</taxon>
        <taxon>Caenorhabditis</taxon>
    </lineage>
</organism>
<proteinExistence type="predicted"/>
<dbReference type="Pfam" id="PF00646">
    <property type="entry name" value="F-box"/>
    <property type="match status" value="1"/>
</dbReference>
<dbReference type="Proteomes" id="UP000483820">
    <property type="component" value="Chromosome V"/>
</dbReference>
<feature type="domain" description="F-box" evidence="1">
    <location>
        <begin position="6"/>
        <end position="53"/>
    </location>
</feature>
<gene>
    <name evidence="2" type="ORF">GCK72_021152</name>
</gene>
<name>A0A6A5GJT5_CAERE</name>
<evidence type="ECO:0000313" key="3">
    <source>
        <dbReference type="Proteomes" id="UP000483820"/>
    </source>
</evidence>
<dbReference type="EMBL" id="WUAV01000005">
    <property type="protein sequence ID" value="KAF1754589.1"/>
    <property type="molecule type" value="Genomic_DNA"/>
</dbReference>
<evidence type="ECO:0000313" key="2">
    <source>
        <dbReference type="EMBL" id="KAF1754589.1"/>
    </source>
</evidence>
<protein>
    <recommendedName>
        <fullName evidence="1">F-box domain-containing protein</fullName>
    </recommendedName>
</protein>
<dbReference type="InterPro" id="IPR001810">
    <property type="entry name" value="F-box_dom"/>
</dbReference>
<comment type="caution">
    <text evidence="2">The sequence shown here is derived from an EMBL/GenBank/DDBJ whole genome shotgun (WGS) entry which is preliminary data.</text>
</comment>
<accession>A0A6A5GJT5</accession>